<dbReference type="AlphaFoldDB" id="A0A0F9B5X9"/>
<accession>A0A0F9B5X9</accession>
<dbReference type="EMBL" id="LAZR01053807">
    <property type="protein sequence ID" value="KKK79931.1"/>
    <property type="molecule type" value="Genomic_DNA"/>
</dbReference>
<sequence length="57" mass="6505">MKEKNKPGIVIGTKKEAIWTNVKEKTEQRIEIAEENLGIDKELIKLAEKIIAEEKGK</sequence>
<evidence type="ECO:0000313" key="1">
    <source>
        <dbReference type="EMBL" id="KKK79931.1"/>
    </source>
</evidence>
<name>A0A0F9B5X9_9ZZZZ</name>
<organism evidence="1">
    <name type="scientific">marine sediment metagenome</name>
    <dbReference type="NCBI Taxonomy" id="412755"/>
    <lineage>
        <taxon>unclassified sequences</taxon>
        <taxon>metagenomes</taxon>
        <taxon>ecological metagenomes</taxon>
    </lineage>
</organism>
<proteinExistence type="predicted"/>
<protein>
    <submittedName>
        <fullName evidence="1">Uncharacterized protein</fullName>
    </submittedName>
</protein>
<comment type="caution">
    <text evidence="1">The sequence shown here is derived from an EMBL/GenBank/DDBJ whole genome shotgun (WGS) entry which is preliminary data.</text>
</comment>
<reference evidence="1" key="1">
    <citation type="journal article" date="2015" name="Nature">
        <title>Complex archaea that bridge the gap between prokaryotes and eukaryotes.</title>
        <authorList>
            <person name="Spang A."/>
            <person name="Saw J.H."/>
            <person name="Jorgensen S.L."/>
            <person name="Zaremba-Niedzwiedzka K."/>
            <person name="Martijn J."/>
            <person name="Lind A.E."/>
            <person name="van Eijk R."/>
            <person name="Schleper C."/>
            <person name="Guy L."/>
            <person name="Ettema T.J."/>
        </authorList>
    </citation>
    <scope>NUCLEOTIDE SEQUENCE</scope>
</reference>
<gene>
    <name evidence="1" type="ORF">LCGC14_2828550</name>
</gene>